<name>A0ABV6FYA5_9BACT</name>
<reference evidence="2 3" key="1">
    <citation type="submission" date="2024-09" db="EMBL/GenBank/DDBJ databases">
        <authorList>
            <person name="Sun Q."/>
            <person name="Mori K."/>
        </authorList>
    </citation>
    <scope>NUCLEOTIDE SEQUENCE [LARGE SCALE GENOMIC DNA]</scope>
    <source>
        <strain evidence="2 3">CCM 7650</strain>
    </source>
</reference>
<sequence>MKIFYQTLTIFLILTACSKKTDPINTIFQNYQGENPGASVAIIQDGKIVYHESFGMADKENQVPVQANSNFRLASVSKQFTATAILILESRGSIDLDWNLDQVFEEFPAYGKTIKVHHLLNHTSGIWDYEDFVPDDAPQVTDTDVLEFIKNHPSVYFEAGTEFRYSNTAYALLALMVEKYSHQTFQDFLKTEIFNPLGMQNTLAFVPNYNEVPNRAFGYSKENGAWVRKDQSSTSAVLGDGGIYSNVPDLFLWDQALYEGKILHKETIEKTFIKGKLNDGREIPYGLGWHIKEYEGEKAIYHTGSTTSFRNIFYRIPQKNLSIIILTNRNIPEENKMVDLAEKVLKSYIAN</sequence>
<dbReference type="Gene3D" id="3.40.710.10">
    <property type="entry name" value="DD-peptidase/beta-lactamase superfamily"/>
    <property type="match status" value="1"/>
</dbReference>
<protein>
    <submittedName>
        <fullName evidence="2">Serine hydrolase domain-containing protein</fullName>
        <ecNumber evidence="2">3.-.-.-</ecNumber>
    </submittedName>
</protein>
<dbReference type="EMBL" id="JBHLWI010000083">
    <property type="protein sequence ID" value="MFC0264721.1"/>
    <property type="molecule type" value="Genomic_DNA"/>
</dbReference>
<dbReference type="PANTHER" id="PTHR46825:SF9">
    <property type="entry name" value="BETA-LACTAMASE-RELATED DOMAIN-CONTAINING PROTEIN"/>
    <property type="match status" value="1"/>
</dbReference>
<dbReference type="InterPro" id="IPR050491">
    <property type="entry name" value="AmpC-like"/>
</dbReference>
<keyword evidence="2" id="KW-0378">Hydrolase</keyword>
<dbReference type="Pfam" id="PF00144">
    <property type="entry name" value="Beta-lactamase"/>
    <property type="match status" value="1"/>
</dbReference>
<accession>A0ABV6FYA5</accession>
<dbReference type="RefSeq" id="WP_382389299.1">
    <property type="nucleotide sequence ID" value="NZ_JBHLWI010000083.1"/>
</dbReference>
<dbReference type="PROSITE" id="PS51257">
    <property type="entry name" value="PROKAR_LIPOPROTEIN"/>
    <property type="match status" value="1"/>
</dbReference>
<feature type="domain" description="Beta-lactamase-related" evidence="1">
    <location>
        <begin position="27"/>
        <end position="336"/>
    </location>
</feature>
<organism evidence="2 3">
    <name type="scientific">Fontibacter flavus</name>
    <dbReference type="NCBI Taxonomy" id="654838"/>
    <lineage>
        <taxon>Bacteria</taxon>
        <taxon>Pseudomonadati</taxon>
        <taxon>Bacteroidota</taxon>
        <taxon>Cytophagia</taxon>
        <taxon>Cytophagales</taxon>
        <taxon>Cyclobacteriaceae</taxon>
        <taxon>Fontibacter</taxon>
    </lineage>
</organism>
<dbReference type="Proteomes" id="UP001589797">
    <property type="component" value="Unassembled WGS sequence"/>
</dbReference>
<evidence type="ECO:0000313" key="2">
    <source>
        <dbReference type="EMBL" id="MFC0264721.1"/>
    </source>
</evidence>
<keyword evidence="3" id="KW-1185">Reference proteome</keyword>
<dbReference type="GO" id="GO:0016787">
    <property type="term" value="F:hydrolase activity"/>
    <property type="evidence" value="ECO:0007669"/>
    <property type="project" value="UniProtKB-KW"/>
</dbReference>
<comment type="caution">
    <text evidence="2">The sequence shown here is derived from an EMBL/GenBank/DDBJ whole genome shotgun (WGS) entry which is preliminary data.</text>
</comment>
<dbReference type="EC" id="3.-.-.-" evidence="2"/>
<dbReference type="SUPFAM" id="SSF56601">
    <property type="entry name" value="beta-lactamase/transpeptidase-like"/>
    <property type="match status" value="1"/>
</dbReference>
<gene>
    <name evidence="2" type="ORF">ACFFIP_18685</name>
</gene>
<evidence type="ECO:0000259" key="1">
    <source>
        <dbReference type="Pfam" id="PF00144"/>
    </source>
</evidence>
<evidence type="ECO:0000313" key="3">
    <source>
        <dbReference type="Proteomes" id="UP001589797"/>
    </source>
</evidence>
<dbReference type="PANTHER" id="PTHR46825">
    <property type="entry name" value="D-ALANYL-D-ALANINE-CARBOXYPEPTIDASE/ENDOPEPTIDASE AMPH"/>
    <property type="match status" value="1"/>
</dbReference>
<dbReference type="InterPro" id="IPR001466">
    <property type="entry name" value="Beta-lactam-related"/>
</dbReference>
<dbReference type="InterPro" id="IPR012338">
    <property type="entry name" value="Beta-lactam/transpept-like"/>
</dbReference>
<proteinExistence type="predicted"/>